<dbReference type="SUPFAM" id="SSF46785">
    <property type="entry name" value="Winged helix' DNA-binding domain"/>
    <property type="match status" value="1"/>
</dbReference>
<dbReference type="EMBL" id="CP108021">
    <property type="protein sequence ID" value="WUM18960.1"/>
    <property type="molecule type" value="Genomic_DNA"/>
</dbReference>
<dbReference type="PANTHER" id="PTHR43537:SF24">
    <property type="entry name" value="GLUCONATE OPERON TRANSCRIPTIONAL REPRESSOR"/>
    <property type="match status" value="1"/>
</dbReference>
<dbReference type="SUPFAM" id="SSF48008">
    <property type="entry name" value="GntR ligand-binding domain-like"/>
    <property type="match status" value="1"/>
</dbReference>
<evidence type="ECO:0000313" key="5">
    <source>
        <dbReference type="EMBL" id="WUM18960.1"/>
    </source>
</evidence>
<keyword evidence="6" id="KW-1185">Reference proteome</keyword>
<protein>
    <submittedName>
        <fullName evidence="5">GntR family transcriptional regulator</fullName>
    </submittedName>
</protein>
<evidence type="ECO:0000259" key="4">
    <source>
        <dbReference type="PROSITE" id="PS50949"/>
    </source>
</evidence>
<dbReference type="CDD" id="cd07377">
    <property type="entry name" value="WHTH_GntR"/>
    <property type="match status" value="1"/>
</dbReference>
<dbReference type="GO" id="GO:0003677">
    <property type="term" value="F:DNA binding"/>
    <property type="evidence" value="ECO:0007669"/>
    <property type="project" value="UniProtKB-KW"/>
</dbReference>
<gene>
    <name evidence="5" type="ORF">OG579_14640</name>
</gene>
<keyword evidence="3" id="KW-0804">Transcription</keyword>
<dbReference type="Proteomes" id="UP001432128">
    <property type="component" value="Chromosome"/>
</dbReference>
<evidence type="ECO:0000313" key="6">
    <source>
        <dbReference type="Proteomes" id="UP001432128"/>
    </source>
</evidence>
<dbReference type="Gene3D" id="1.10.10.10">
    <property type="entry name" value="Winged helix-like DNA-binding domain superfamily/Winged helix DNA-binding domain"/>
    <property type="match status" value="1"/>
</dbReference>
<dbReference type="RefSeq" id="WP_328856527.1">
    <property type="nucleotide sequence ID" value="NZ_CP108021.1"/>
</dbReference>
<sequence length="209" mass="22530">MDPDTIGDDESPGDVIARVVREDILAGRLAAGERLVEEALAKQFGVSRVPVREALGQLEGEGFVTIVRYRGATVSTSLRKDNRELLEVRRGLEVLAARLAAVRRGGEVADELAAYARPTRSPGPDAGSAGRPFHELVAIAAGNDQLREMLATVSRRVAWGLGDDPEASEYDHAALTRAILGGSEMQAGYLMDEHLRRDERLADSDGLES</sequence>
<accession>A0AAU4JYZ0</accession>
<reference evidence="5 6" key="1">
    <citation type="submission" date="2022-10" db="EMBL/GenBank/DDBJ databases">
        <title>The complete genomes of actinobacterial strains from the NBC collection.</title>
        <authorList>
            <person name="Joergensen T.S."/>
            <person name="Alvarez Arevalo M."/>
            <person name="Sterndorff E.B."/>
            <person name="Faurdal D."/>
            <person name="Vuksanovic O."/>
            <person name="Mourched A.-S."/>
            <person name="Charusanti P."/>
            <person name="Shaw S."/>
            <person name="Blin K."/>
            <person name="Weber T."/>
        </authorList>
    </citation>
    <scope>NUCLEOTIDE SEQUENCE [LARGE SCALE GENOMIC DNA]</scope>
    <source>
        <strain evidence="5 6">NBC_00319</strain>
    </source>
</reference>
<dbReference type="PRINTS" id="PR00035">
    <property type="entry name" value="HTHGNTR"/>
</dbReference>
<keyword evidence="2" id="KW-0238">DNA-binding</keyword>
<dbReference type="Pfam" id="PF07729">
    <property type="entry name" value="FCD"/>
    <property type="match status" value="1"/>
</dbReference>
<dbReference type="AlphaFoldDB" id="A0AAU4JYZ0"/>
<dbReference type="InterPro" id="IPR036390">
    <property type="entry name" value="WH_DNA-bd_sf"/>
</dbReference>
<dbReference type="Gene3D" id="1.20.120.530">
    <property type="entry name" value="GntR ligand-binding domain-like"/>
    <property type="match status" value="1"/>
</dbReference>
<dbReference type="PANTHER" id="PTHR43537">
    <property type="entry name" value="TRANSCRIPTIONAL REGULATOR, GNTR FAMILY"/>
    <property type="match status" value="1"/>
</dbReference>
<dbReference type="KEGG" id="whr:OG579_14640"/>
<dbReference type="InterPro" id="IPR008920">
    <property type="entry name" value="TF_FadR/GntR_C"/>
</dbReference>
<dbReference type="InterPro" id="IPR036388">
    <property type="entry name" value="WH-like_DNA-bd_sf"/>
</dbReference>
<feature type="domain" description="HTH gntR-type" evidence="4">
    <location>
        <begin position="10"/>
        <end position="77"/>
    </location>
</feature>
<dbReference type="InterPro" id="IPR000524">
    <property type="entry name" value="Tscrpt_reg_HTH_GntR"/>
</dbReference>
<proteinExistence type="predicted"/>
<dbReference type="SMART" id="SM00895">
    <property type="entry name" value="FCD"/>
    <property type="match status" value="1"/>
</dbReference>
<dbReference type="Pfam" id="PF00392">
    <property type="entry name" value="GntR"/>
    <property type="match status" value="1"/>
</dbReference>
<name>A0AAU4JYZ0_9NOCA</name>
<dbReference type="GO" id="GO:0003700">
    <property type="term" value="F:DNA-binding transcription factor activity"/>
    <property type="evidence" value="ECO:0007669"/>
    <property type="project" value="InterPro"/>
</dbReference>
<evidence type="ECO:0000256" key="2">
    <source>
        <dbReference type="ARBA" id="ARBA00023125"/>
    </source>
</evidence>
<dbReference type="PROSITE" id="PS50949">
    <property type="entry name" value="HTH_GNTR"/>
    <property type="match status" value="1"/>
</dbReference>
<dbReference type="SMART" id="SM00345">
    <property type="entry name" value="HTH_GNTR"/>
    <property type="match status" value="1"/>
</dbReference>
<organism evidence="5 6">
    <name type="scientific">Williamsia herbipolensis</name>
    <dbReference type="NCBI Taxonomy" id="1603258"/>
    <lineage>
        <taxon>Bacteria</taxon>
        <taxon>Bacillati</taxon>
        <taxon>Actinomycetota</taxon>
        <taxon>Actinomycetes</taxon>
        <taxon>Mycobacteriales</taxon>
        <taxon>Nocardiaceae</taxon>
        <taxon>Williamsia</taxon>
    </lineage>
</organism>
<dbReference type="InterPro" id="IPR011711">
    <property type="entry name" value="GntR_C"/>
</dbReference>
<keyword evidence="1" id="KW-0805">Transcription regulation</keyword>
<evidence type="ECO:0000256" key="1">
    <source>
        <dbReference type="ARBA" id="ARBA00023015"/>
    </source>
</evidence>
<evidence type="ECO:0000256" key="3">
    <source>
        <dbReference type="ARBA" id="ARBA00023163"/>
    </source>
</evidence>